<evidence type="ECO:0000313" key="2">
    <source>
        <dbReference type="Proteomes" id="UP000297014"/>
    </source>
</evidence>
<protein>
    <submittedName>
        <fullName evidence="1">Uncharacterized protein</fullName>
    </submittedName>
</protein>
<comment type="caution">
    <text evidence="1">The sequence shown here is derived from an EMBL/GenBank/DDBJ whole genome shotgun (WGS) entry which is preliminary data.</text>
</comment>
<dbReference type="AlphaFoldDB" id="A0A4S4JWD1"/>
<name>A0A4S4JWD1_ALKAL</name>
<sequence length="194" mass="22011">MMQMPSIRINQVHAQIAIQKNEPPVQIKQRQADMHIDQKINEIIQIQTTPSRLHIDQTEAFADANLKHPLRFSSEFYGKMISSVYSYIAKKVGEGKQLAAIHTGQNAIANIARQTTTSPPPSSQIAYMPKGLDRVRFSYQPSTVHYDVPNGHIDIHVQKNDPIIQMAKWQSDVYLKQKNQIIFDVVGGHIDRGM</sequence>
<dbReference type="Pfam" id="PF20074">
    <property type="entry name" value="DUF6470"/>
    <property type="match status" value="1"/>
</dbReference>
<accession>A0A4S4JWD1</accession>
<proteinExistence type="predicted"/>
<organism evidence="1 2">
    <name type="scientific">Alkalihalobacillus alcalophilus ATCC 27647 = CGMCC 1.3604</name>
    <dbReference type="NCBI Taxonomy" id="1218173"/>
    <lineage>
        <taxon>Bacteria</taxon>
        <taxon>Bacillati</taxon>
        <taxon>Bacillota</taxon>
        <taxon>Bacilli</taxon>
        <taxon>Bacillales</taxon>
        <taxon>Bacillaceae</taxon>
        <taxon>Alkalihalobacillus</taxon>
    </lineage>
</organism>
<reference evidence="1 2" key="1">
    <citation type="submission" date="2014-01" db="EMBL/GenBank/DDBJ databases">
        <title>Draft genome sequencing of Bacillus alcalophilus CGMCC 1.3604.</title>
        <authorList>
            <person name="Yang J."/>
            <person name="Diao L."/>
            <person name="Yang S."/>
        </authorList>
    </citation>
    <scope>NUCLEOTIDE SEQUENCE [LARGE SCALE GENOMIC DNA]</scope>
    <source>
        <strain evidence="1 2">CGMCC 1.3604</strain>
    </source>
</reference>
<dbReference type="InterPro" id="IPR045527">
    <property type="entry name" value="DUF6470"/>
</dbReference>
<evidence type="ECO:0000313" key="1">
    <source>
        <dbReference type="EMBL" id="THG89526.1"/>
    </source>
</evidence>
<dbReference type="RefSeq" id="WP_003322485.1">
    <property type="nucleotide sequence ID" value="NZ_ALPT02000034.1"/>
</dbReference>
<gene>
    <name evidence="1" type="ORF">AJ85_17010</name>
</gene>
<dbReference type="Proteomes" id="UP000297014">
    <property type="component" value="Unassembled WGS sequence"/>
</dbReference>
<dbReference type="OrthoDB" id="2112831at2"/>
<dbReference type="EMBL" id="JALP01000220">
    <property type="protein sequence ID" value="THG89526.1"/>
    <property type="molecule type" value="Genomic_DNA"/>
</dbReference>